<dbReference type="InterPro" id="IPR029058">
    <property type="entry name" value="AB_hydrolase_fold"/>
</dbReference>
<dbReference type="EMBL" id="KB707048">
    <property type="protein sequence ID" value="EMR64548.1"/>
    <property type="molecule type" value="Genomic_DNA"/>
</dbReference>
<evidence type="ECO:0000313" key="2">
    <source>
        <dbReference type="EMBL" id="EMR64548.1"/>
    </source>
</evidence>
<dbReference type="OMA" id="MSYESAC"/>
<sequence>MMLKVKRGRADGTLSDQELRANRADFNGILEKMEYPTEGPWAVFARVRKLSNIDVPMYLAGNWTDPELHLPGNIRAYNGIASKQKWLEMHTGNHLGAFYESDHIEQQKQFLDHFLFDKKDNGMLDVPHIRLIQHRGSETFYRENEVAFPPPDSEDVSFYICPSKTLSLTQPTGTKTPFEYQGLEGRMQFVLDTPLECSLELLGSPYLQVDLITDAKDLDLFVYLRAIDQDGNPVILKGNHGEPMDSFARGFFRLSHRDEIMSEFRETGILTQPSRPKSDVVPGNIYAVTVPLFPAAYLFDKGMKIELEIGATNTASTIPAMRHDKGGRTKERFGGRNVIFSHGTLHLPKVNRGGS</sequence>
<evidence type="ECO:0000259" key="1">
    <source>
        <dbReference type="SMART" id="SM00939"/>
    </source>
</evidence>
<dbReference type="SUPFAM" id="SSF53474">
    <property type="entry name" value="alpha/beta-Hydrolases"/>
    <property type="match status" value="1"/>
</dbReference>
<dbReference type="GO" id="GO:0008239">
    <property type="term" value="F:dipeptidyl-peptidase activity"/>
    <property type="evidence" value="ECO:0007669"/>
    <property type="project" value="InterPro"/>
</dbReference>
<evidence type="ECO:0000313" key="3">
    <source>
        <dbReference type="Proteomes" id="UP000012174"/>
    </source>
</evidence>
<protein>
    <submittedName>
        <fullName evidence="2">Putative acyl esterase protein</fullName>
    </submittedName>
</protein>
<proteinExistence type="predicted"/>
<gene>
    <name evidence="2" type="ORF">UCREL1_8486</name>
</gene>
<dbReference type="SMART" id="SM00939">
    <property type="entry name" value="PepX_C"/>
    <property type="match status" value="1"/>
</dbReference>
<reference evidence="3" key="1">
    <citation type="journal article" date="2013" name="Genome Announc.">
        <title>Draft genome sequence of the grapevine dieback fungus Eutypa lata UCR-EL1.</title>
        <authorList>
            <person name="Blanco-Ulate B."/>
            <person name="Rolshausen P.E."/>
            <person name="Cantu D."/>
        </authorList>
    </citation>
    <scope>NUCLEOTIDE SEQUENCE [LARGE SCALE GENOMIC DNA]</scope>
    <source>
        <strain evidence="3">UCR-EL1</strain>
    </source>
</reference>
<dbReference type="eggNOG" id="ENOG502SH88">
    <property type="taxonomic scope" value="Eukaryota"/>
</dbReference>
<dbReference type="Proteomes" id="UP000012174">
    <property type="component" value="Unassembled WGS sequence"/>
</dbReference>
<name>M7SJQ1_EUTLA</name>
<dbReference type="Gene3D" id="2.60.120.260">
    <property type="entry name" value="Galactose-binding domain-like"/>
    <property type="match status" value="1"/>
</dbReference>
<accession>M7SJQ1</accession>
<dbReference type="HOGENOM" id="CLU_963089_0_0_1"/>
<feature type="domain" description="Xaa-Pro dipeptidyl-peptidase C-terminal" evidence="1">
    <location>
        <begin position="108"/>
        <end position="342"/>
    </location>
</feature>
<dbReference type="InterPro" id="IPR013736">
    <property type="entry name" value="Xaa-Pro_dipept_C"/>
</dbReference>
<dbReference type="SUPFAM" id="SSF49785">
    <property type="entry name" value="Galactose-binding domain-like"/>
    <property type="match status" value="1"/>
</dbReference>
<dbReference type="OrthoDB" id="2578740at2759"/>
<keyword evidence="3" id="KW-1185">Reference proteome</keyword>
<organism evidence="2 3">
    <name type="scientific">Eutypa lata (strain UCR-EL1)</name>
    <name type="common">Grapevine dieback disease fungus</name>
    <name type="synonym">Eutypa armeniacae</name>
    <dbReference type="NCBI Taxonomy" id="1287681"/>
    <lineage>
        <taxon>Eukaryota</taxon>
        <taxon>Fungi</taxon>
        <taxon>Dikarya</taxon>
        <taxon>Ascomycota</taxon>
        <taxon>Pezizomycotina</taxon>
        <taxon>Sordariomycetes</taxon>
        <taxon>Xylariomycetidae</taxon>
        <taxon>Xylariales</taxon>
        <taxon>Diatrypaceae</taxon>
        <taxon>Eutypa</taxon>
    </lineage>
</organism>
<dbReference type="KEGG" id="ela:UCREL1_8486"/>
<dbReference type="InterPro" id="IPR008979">
    <property type="entry name" value="Galactose-bd-like_sf"/>
</dbReference>
<dbReference type="Gene3D" id="3.40.50.1820">
    <property type="entry name" value="alpha/beta hydrolase"/>
    <property type="match status" value="1"/>
</dbReference>
<dbReference type="Pfam" id="PF08530">
    <property type="entry name" value="PepX_C"/>
    <property type="match status" value="1"/>
</dbReference>
<dbReference type="AlphaFoldDB" id="M7SJQ1"/>